<dbReference type="GO" id="GO:0032131">
    <property type="term" value="F:alkylated DNA binding"/>
    <property type="evidence" value="ECO:0007669"/>
    <property type="project" value="TreeGrafter"/>
</dbReference>
<dbReference type="CDD" id="cd00056">
    <property type="entry name" value="ENDO3c"/>
    <property type="match status" value="1"/>
</dbReference>
<name>A0A3N5BCZ3_9BACL</name>
<dbReference type="GO" id="GO:0008725">
    <property type="term" value="F:DNA-3-methyladenine glycosylase activity"/>
    <property type="evidence" value="ECO:0007669"/>
    <property type="project" value="TreeGrafter"/>
</dbReference>
<dbReference type="GO" id="GO:0006307">
    <property type="term" value="P:DNA alkylation repair"/>
    <property type="evidence" value="ECO:0007669"/>
    <property type="project" value="TreeGrafter"/>
</dbReference>
<keyword evidence="8" id="KW-1185">Reference proteome</keyword>
<gene>
    <name evidence="7" type="ORF">EDD62_1596</name>
</gene>
<dbReference type="SUPFAM" id="SSF48150">
    <property type="entry name" value="DNA-glycosylase"/>
    <property type="match status" value="1"/>
</dbReference>
<dbReference type="AlphaFoldDB" id="A0A3N5BCZ3"/>
<dbReference type="Gene3D" id="1.10.1670.40">
    <property type="match status" value="1"/>
</dbReference>
<organism evidence="7 8">
    <name type="scientific">Abyssicoccus albus</name>
    <dbReference type="NCBI Taxonomy" id="1817405"/>
    <lineage>
        <taxon>Bacteria</taxon>
        <taxon>Bacillati</taxon>
        <taxon>Bacillota</taxon>
        <taxon>Bacilli</taxon>
        <taxon>Bacillales</taxon>
        <taxon>Abyssicoccaceae</taxon>
    </lineage>
</organism>
<evidence type="ECO:0000256" key="2">
    <source>
        <dbReference type="ARBA" id="ARBA00010817"/>
    </source>
</evidence>
<evidence type="ECO:0000256" key="4">
    <source>
        <dbReference type="ARBA" id="ARBA00022763"/>
    </source>
</evidence>
<feature type="domain" description="HhH-GPD" evidence="6">
    <location>
        <begin position="126"/>
        <end position="278"/>
    </location>
</feature>
<dbReference type="GO" id="GO:0032993">
    <property type="term" value="C:protein-DNA complex"/>
    <property type="evidence" value="ECO:0007669"/>
    <property type="project" value="TreeGrafter"/>
</dbReference>
<evidence type="ECO:0000256" key="3">
    <source>
        <dbReference type="ARBA" id="ARBA00012000"/>
    </source>
</evidence>
<proteinExistence type="inferred from homology"/>
<protein>
    <recommendedName>
        <fullName evidence="3">DNA-3-methyladenine glycosylase II</fullName>
        <ecNumber evidence="3">3.2.2.21</ecNumber>
    </recommendedName>
</protein>
<keyword evidence="4" id="KW-0227">DNA damage</keyword>
<sequence>MTIIQTDEGEVFYKLEGHDITLFDCKCSVVDGWKNLFRVLRGQLDYILVNFDILQLTAHEYKFLGFYEVEPGLMRKNIQPTFQYDMEAIEYLKNKDKKLARVIEMIGPIEEEIIPDIYYNFVRSIVGQQISVYAQYAIMARLMNAMNHHITPEKVINYKDEELKSFGLSERKVVYIKTATEKVINGDIDFEEIHHMTDEEAIQYLTQLKGVGEWTAEMMLMFSYNRMDIFSYKDLAIIRGLRMIYRHKEVSRERFEKYRRRFSPYGSLASLYIWVISEQNIEGYSDPLAKKK</sequence>
<accession>A0A3N5BCZ3</accession>
<dbReference type="PANTHER" id="PTHR43003">
    <property type="entry name" value="DNA-3-METHYLADENINE GLYCOSYLASE"/>
    <property type="match status" value="1"/>
</dbReference>
<dbReference type="FunFam" id="1.10.340.30:FF:000004">
    <property type="entry name" value="DNA-3-methyladenine glycosylase II"/>
    <property type="match status" value="1"/>
</dbReference>
<dbReference type="InterPro" id="IPR011257">
    <property type="entry name" value="DNA_glycosylase"/>
</dbReference>
<keyword evidence="5" id="KW-0234">DNA repair</keyword>
<dbReference type="InterPro" id="IPR003265">
    <property type="entry name" value="HhH-GPD_domain"/>
</dbReference>
<evidence type="ECO:0000256" key="1">
    <source>
        <dbReference type="ARBA" id="ARBA00000086"/>
    </source>
</evidence>
<dbReference type="InterPro" id="IPR051912">
    <property type="entry name" value="Alkylbase_DNA_Glycosylase/TA"/>
</dbReference>
<dbReference type="EC" id="3.2.2.21" evidence="3"/>
<dbReference type="SMART" id="SM00478">
    <property type="entry name" value="ENDO3c"/>
    <property type="match status" value="1"/>
</dbReference>
<dbReference type="GO" id="GO:0006285">
    <property type="term" value="P:base-excision repair, AP site formation"/>
    <property type="evidence" value="ECO:0007669"/>
    <property type="project" value="TreeGrafter"/>
</dbReference>
<evidence type="ECO:0000256" key="5">
    <source>
        <dbReference type="ARBA" id="ARBA00023204"/>
    </source>
</evidence>
<evidence type="ECO:0000313" key="8">
    <source>
        <dbReference type="Proteomes" id="UP000277108"/>
    </source>
</evidence>
<comment type="similarity">
    <text evidence="2">Belongs to the alkylbase DNA glycosidase AlkA family.</text>
</comment>
<dbReference type="EMBL" id="RKRK01000005">
    <property type="protein sequence ID" value="RPF54819.1"/>
    <property type="molecule type" value="Genomic_DNA"/>
</dbReference>
<evidence type="ECO:0000313" key="7">
    <source>
        <dbReference type="EMBL" id="RPF54819.1"/>
    </source>
</evidence>
<dbReference type="Gene3D" id="1.10.340.30">
    <property type="entry name" value="Hypothetical protein, domain 2"/>
    <property type="match status" value="1"/>
</dbReference>
<comment type="caution">
    <text evidence="7">The sequence shown here is derived from an EMBL/GenBank/DDBJ whole genome shotgun (WGS) entry which is preliminary data.</text>
</comment>
<dbReference type="PANTHER" id="PTHR43003:SF5">
    <property type="entry name" value="DNA-3-METHYLADENINE GLYCOSYLASE"/>
    <property type="match status" value="1"/>
</dbReference>
<dbReference type="Pfam" id="PF00730">
    <property type="entry name" value="HhH-GPD"/>
    <property type="match status" value="1"/>
</dbReference>
<comment type="catalytic activity">
    <reaction evidence="1">
        <text>Hydrolysis of alkylated DNA, releasing 3-methyladenine, 3-methylguanine, 7-methylguanine and 7-methyladenine.</text>
        <dbReference type="EC" id="3.2.2.21"/>
    </reaction>
</comment>
<reference evidence="7 8" key="1">
    <citation type="submission" date="2018-11" db="EMBL/GenBank/DDBJ databases">
        <title>Genomic Encyclopedia of Type Strains, Phase IV (KMG-IV): sequencing the most valuable type-strain genomes for metagenomic binning, comparative biology and taxonomic classification.</title>
        <authorList>
            <person name="Goeker M."/>
        </authorList>
    </citation>
    <scope>NUCLEOTIDE SEQUENCE [LARGE SCALE GENOMIC DNA]</scope>
    <source>
        <strain evidence="7 8">DSM 29158</strain>
    </source>
</reference>
<evidence type="ECO:0000259" key="6">
    <source>
        <dbReference type="SMART" id="SM00478"/>
    </source>
</evidence>
<dbReference type="GO" id="GO:0005737">
    <property type="term" value="C:cytoplasm"/>
    <property type="evidence" value="ECO:0007669"/>
    <property type="project" value="TreeGrafter"/>
</dbReference>
<dbReference type="GO" id="GO:0043916">
    <property type="term" value="F:DNA-7-methylguanine glycosylase activity"/>
    <property type="evidence" value="ECO:0007669"/>
    <property type="project" value="TreeGrafter"/>
</dbReference>
<dbReference type="Proteomes" id="UP000277108">
    <property type="component" value="Unassembled WGS sequence"/>
</dbReference>
<dbReference type="RefSeq" id="WP_211329123.1">
    <property type="nucleotide sequence ID" value="NZ_RKRK01000005.1"/>
</dbReference>